<dbReference type="GO" id="GO:0000462">
    <property type="term" value="P:maturation of SSU-rRNA from tricistronic rRNA transcript (SSU-rRNA, 5.8S rRNA, LSU-rRNA)"/>
    <property type="evidence" value="ECO:0007669"/>
    <property type="project" value="InterPro"/>
</dbReference>
<dbReference type="Ensembl" id="ENSSPUT00000009202.1">
    <property type="protein sequence ID" value="ENSSPUP00000008628.1"/>
    <property type="gene ID" value="ENSSPUG00000006711.1"/>
</dbReference>
<evidence type="ECO:0000256" key="1">
    <source>
        <dbReference type="ARBA" id="ARBA00004604"/>
    </source>
</evidence>
<reference evidence="4" key="2">
    <citation type="submission" date="2025-09" db="UniProtKB">
        <authorList>
            <consortium name="Ensembl"/>
        </authorList>
    </citation>
    <scope>IDENTIFICATION</scope>
</reference>
<evidence type="ECO:0000313" key="4">
    <source>
        <dbReference type="Ensembl" id="ENSSPUP00000008628.1"/>
    </source>
</evidence>
<evidence type="ECO:0000313" key="5">
    <source>
        <dbReference type="Proteomes" id="UP000694392"/>
    </source>
</evidence>
<sequence>MVLSCPERNFGAAFPRGGLQAAASFPLVERVRRWGLHQEVLRPRGTRDFRGSESECAVGAAWNALPGKDSEFLYMDIFAGMNINSKTLVKQLDSDSKIIASTKAGVEEKPLVSKRGKMKMRRDRWLQKIEDMKLAKEQQKAEAKRKATPVVGDMQPLMDALPELLDLITVSKADKHSKSNIMNAEWTDFIQMKPAQKRRLLEEEVSRFHETIANPLFITNPLTAIGEHLSKRLKQEWGRQPLGTEANKDWVYQ</sequence>
<dbReference type="PANTHER" id="PTHR31109:SF2">
    <property type="entry name" value="RIBOSOME BIOGENESIS PROTEIN SLX9 HOMOLOG"/>
    <property type="match status" value="1"/>
</dbReference>
<evidence type="ECO:0000256" key="2">
    <source>
        <dbReference type="ARBA" id="ARBA00011022"/>
    </source>
</evidence>
<dbReference type="AlphaFoldDB" id="A0A8D0GLF5"/>
<keyword evidence="3" id="KW-0539">Nucleus</keyword>
<dbReference type="GO" id="GO:0030686">
    <property type="term" value="C:90S preribosome"/>
    <property type="evidence" value="ECO:0007669"/>
    <property type="project" value="InterPro"/>
</dbReference>
<dbReference type="OMA" id="GAKEWAF"/>
<proteinExistence type="inferred from homology"/>
<comment type="similarity">
    <text evidence="2">Belongs to the SLX9 family.</text>
</comment>
<keyword evidence="5" id="KW-1185">Reference proteome</keyword>
<dbReference type="Proteomes" id="UP000694392">
    <property type="component" value="Unplaced"/>
</dbReference>
<dbReference type="GeneTree" id="ENSGT00390000015709"/>
<evidence type="ECO:0000256" key="3">
    <source>
        <dbReference type="ARBA" id="ARBA00023242"/>
    </source>
</evidence>
<dbReference type="GO" id="GO:0030688">
    <property type="term" value="C:preribosome, small subunit precursor"/>
    <property type="evidence" value="ECO:0007669"/>
    <property type="project" value="InterPro"/>
</dbReference>
<name>A0A8D0GLF5_SPHPU</name>
<dbReference type="Pfam" id="PF15341">
    <property type="entry name" value="SLX9"/>
    <property type="match status" value="1"/>
</dbReference>
<dbReference type="GO" id="GO:0005730">
    <property type="term" value="C:nucleolus"/>
    <property type="evidence" value="ECO:0007669"/>
    <property type="project" value="UniProtKB-SubCell"/>
</dbReference>
<comment type="subcellular location">
    <subcellularLocation>
        <location evidence="1">Nucleus</location>
        <location evidence="1">Nucleolus</location>
    </subcellularLocation>
</comment>
<evidence type="ECO:0008006" key="6">
    <source>
        <dbReference type="Google" id="ProtNLM"/>
    </source>
</evidence>
<organism evidence="4 5">
    <name type="scientific">Sphenodon punctatus</name>
    <name type="common">Tuatara</name>
    <name type="synonym">Hatteria punctata</name>
    <dbReference type="NCBI Taxonomy" id="8508"/>
    <lineage>
        <taxon>Eukaryota</taxon>
        <taxon>Metazoa</taxon>
        <taxon>Chordata</taxon>
        <taxon>Craniata</taxon>
        <taxon>Vertebrata</taxon>
        <taxon>Euteleostomi</taxon>
        <taxon>Lepidosauria</taxon>
        <taxon>Sphenodontia</taxon>
        <taxon>Sphenodontidae</taxon>
        <taxon>Sphenodon</taxon>
    </lineage>
</organism>
<reference evidence="4" key="1">
    <citation type="submission" date="2025-08" db="UniProtKB">
        <authorList>
            <consortium name="Ensembl"/>
        </authorList>
    </citation>
    <scope>IDENTIFICATION</scope>
</reference>
<dbReference type="PANTHER" id="PTHR31109">
    <property type="entry name" value="PROTEIN FAM207A"/>
    <property type="match status" value="1"/>
</dbReference>
<dbReference type="InterPro" id="IPR028160">
    <property type="entry name" value="Slx9-like"/>
</dbReference>
<accession>A0A8D0GLF5</accession>
<protein>
    <recommendedName>
        <fullName evidence="6">Protein FAM207A</fullName>
    </recommendedName>
</protein>